<keyword evidence="6" id="KW-1185">Reference proteome</keyword>
<proteinExistence type="predicted"/>
<reference evidence="5 6" key="1">
    <citation type="submission" date="2024-10" db="EMBL/GenBank/DDBJ databases">
        <title>The Natural Products Discovery Center: Release of the First 8490 Sequenced Strains for Exploring Actinobacteria Biosynthetic Diversity.</title>
        <authorList>
            <person name="Kalkreuter E."/>
            <person name="Kautsar S.A."/>
            <person name="Yang D."/>
            <person name="Bader C.D."/>
            <person name="Teijaro C.N."/>
            <person name="Fluegel L."/>
            <person name="Davis C.M."/>
            <person name="Simpson J.R."/>
            <person name="Lauterbach L."/>
            <person name="Steele A.D."/>
            <person name="Gui C."/>
            <person name="Meng S."/>
            <person name="Li G."/>
            <person name="Viehrig K."/>
            <person name="Ye F."/>
            <person name="Su P."/>
            <person name="Kiefer A.F."/>
            <person name="Nichols A."/>
            <person name="Cepeda A.J."/>
            <person name="Yan W."/>
            <person name="Fan B."/>
            <person name="Jiang Y."/>
            <person name="Adhikari A."/>
            <person name="Zheng C.-J."/>
            <person name="Schuster L."/>
            <person name="Cowan T.M."/>
            <person name="Smanski M.J."/>
            <person name="Chevrette M.G."/>
            <person name="De Carvalho L.P.S."/>
            <person name="Shen B."/>
        </authorList>
    </citation>
    <scope>NUCLEOTIDE SEQUENCE [LARGE SCALE GENOMIC DNA]</scope>
    <source>
        <strain evidence="5 6">NPDC001390</strain>
    </source>
</reference>
<dbReference type="InterPro" id="IPR020806">
    <property type="entry name" value="PKS_PP-bd"/>
</dbReference>
<keyword evidence="1" id="KW-0596">Phosphopantetheine</keyword>
<dbReference type="InterPro" id="IPR000873">
    <property type="entry name" value="AMP-dep_synth/lig_dom"/>
</dbReference>
<dbReference type="InterPro" id="IPR010071">
    <property type="entry name" value="AA_adenyl_dom"/>
</dbReference>
<dbReference type="NCBIfam" id="TIGR01733">
    <property type="entry name" value="AA-adenyl-dom"/>
    <property type="match status" value="1"/>
</dbReference>
<gene>
    <name evidence="5" type="ORF">ACFY1D_17210</name>
</gene>
<evidence type="ECO:0000313" key="5">
    <source>
        <dbReference type="EMBL" id="MFF4523139.1"/>
    </source>
</evidence>
<dbReference type="Gene3D" id="2.30.38.10">
    <property type="entry name" value="Luciferase, Domain 3"/>
    <property type="match status" value="1"/>
</dbReference>
<organism evidence="5 6">
    <name type="scientific">Streptomyces bluensis</name>
    <dbReference type="NCBI Taxonomy" id="33897"/>
    <lineage>
        <taxon>Bacteria</taxon>
        <taxon>Bacillati</taxon>
        <taxon>Actinomycetota</taxon>
        <taxon>Actinomycetes</taxon>
        <taxon>Kitasatosporales</taxon>
        <taxon>Streptomycetaceae</taxon>
        <taxon>Streptomyces</taxon>
    </lineage>
</organism>
<sequence>MREHPERIAVRGSDDDITFDELDRRSARLANWLSARGVRPGDRVGVQLKRGAGLITAFLGVWRAGAAYVPLDPEYPPQRLAFMADDSRVRILLTESEAACVPPEVEAVVPSLLVDSHTDSTTQRQEVPRGTAAYVIYTSGSTGVPKGVVATRDGVAQLISALEQAGVYEDDATVVAWNASPSFDASIQQWVRVCRGDTIVVLDDEQRRDPAGLATVLEENQVTVLDVTPSHWEMLRSRLLTPLSHGRRLTLLMGGEPVPGHIWRELAGAAAGGGPQAVNLYGPTECTVDSTAGKITGDGPHMGTALPGTELFVLDAALQPVPRGDVGELFIAGPGLAHGYLNQSSLTASRFVPNPFGEAGTRMYRTGDLVRWGSGDVLEFVGRVDRQIKLRGFRVELGEIESALTNHPGVDHAVVVSHDTQSGRQVVAYYIPAEAAAPSPEHLRKHAAQTLPQYMVPSVCVKLEELPLTANGKLDVAALPKPADVVSREETPGVEPKGELQEFIAQVFAEVLGRDGISADDDFFALGGHSLMALRLVARLKKNLRLVVPVKEVYRHPRVQDLAEYVAELAEVAPRSTQKSPGFGVSKDGGGRA</sequence>
<evidence type="ECO:0000259" key="4">
    <source>
        <dbReference type="PROSITE" id="PS50075"/>
    </source>
</evidence>
<dbReference type="Gene3D" id="3.40.50.980">
    <property type="match status" value="2"/>
</dbReference>
<dbReference type="EMBL" id="JBIAWJ010000008">
    <property type="protein sequence ID" value="MFF4523139.1"/>
    <property type="molecule type" value="Genomic_DNA"/>
</dbReference>
<dbReference type="Gene3D" id="1.10.1200.10">
    <property type="entry name" value="ACP-like"/>
    <property type="match status" value="1"/>
</dbReference>
<dbReference type="InterPro" id="IPR045851">
    <property type="entry name" value="AMP-bd_C_sf"/>
</dbReference>
<name>A0ABW6UI86_9ACTN</name>
<evidence type="ECO:0000256" key="2">
    <source>
        <dbReference type="ARBA" id="ARBA00022553"/>
    </source>
</evidence>
<dbReference type="Gene3D" id="3.30.300.30">
    <property type="match status" value="1"/>
</dbReference>
<feature type="region of interest" description="Disordered" evidence="3">
    <location>
        <begin position="574"/>
        <end position="593"/>
    </location>
</feature>
<comment type="caution">
    <text evidence="5">The sequence shown here is derived from an EMBL/GenBank/DDBJ whole genome shotgun (WGS) entry which is preliminary data.</text>
</comment>
<evidence type="ECO:0000256" key="1">
    <source>
        <dbReference type="ARBA" id="ARBA00022450"/>
    </source>
</evidence>
<dbReference type="PANTHER" id="PTHR45527">
    <property type="entry name" value="NONRIBOSOMAL PEPTIDE SYNTHETASE"/>
    <property type="match status" value="1"/>
</dbReference>
<dbReference type="SUPFAM" id="SSF56801">
    <property type="entry name" value="Acetyl-CoA synthetase-like"/>
    <property type="match status" value="1"/>
</dbReference>
<dbReference type="PROSITE" id="PS00455">
    <property type="entry name" value="AMP_BINDING"/>
    <property type="match status" value="1"/>
</dbReference>
<protein>
    <submittedName>
        <fullName evidence="5">Amino acid adenylation domain-containing protein</fullName>
    </submittedName>
</protein>
<dbReference type="PROSITE" id="PS00012">
    <property type="entry name" value="PHOSPHOPANTETHEINE"/>
    <property type="match status" value="1"/>
</dbReference>
<dbReference type="SUPFAM" id="SSF47336">
    <property type="entry name" value="ACP-like"/>
    <property type="match status" value="1"/>
</dbReference>
<dbReference type="InterPro" id="IPR036736">
    <property type="entry name" value="ACP-like_sf"/>
</dbReference>
<dbReference type="InterPro" id="IPR025110">
    <property type="entry name" value="AMP-bd_C"/>
</dbReference>
<dbReference type="CDD" id="cd05930">
    <property type="entry name" value="A_NRPS"/>
    <property type="match status" value="1"/>
</dbReference>
<dbReference type="Pfam" id="PF00550">
    <property type="entry name" value="PP-binding"/>
    <property type="match status" value="1"/>
</dbReference>
<dbReference type="SMART" id="SM00823">
    <property type="entry name" value="PKS_PP"/>
    <property type="match status" value="1"/>
</dbReference>
<dbReference type="PANTHER" id="PTHR45527:SF1">
    <property type="entry name" value="FATTY ACID SYNTHASE"/>
    <property type="match status" value="1"/>
</dbReference>
<dbReference type="RefSeq" id="WP_387887311.1">
    <property type="nucleotide sequence ID" value="NZ_JBIAWJ010000008.1"/>
</dbReference>
<dbReference type="Pfam" id="PF13193">
    <property type="entry name" value="AMP-binding_C"/>
    <property type="match status" value="1"/>
</dbReference>
<feature type="domain" description="Carrier" evidence="4">
    <location>
        <begin position="495"/>
        <end position="570"/>
    </location>
</feature>
<evidence type="ECO:0000313" key="6">
    <source>
        <dbReference type="Proteomes" id="UP001602058"/>
    </source>
</evidence>
<dbReference type="InterPro" id="IPR009081">
    <property type="entry name" value="PP-bd_ACP"/>
</dbReference>
<dbReference type="InterPro" id="IPR006162">
    <property type="entry name" value="Ppantetheine_attach_site"/>
</dbReference>
<keyword evidence="2" id="KW-0597">Phosphoprotein</keyword>
<dbReference type="PROSITE" id="PS50075">
    <property type="entry name" value="CARRIER"/>
    <property type="match status" value="1"/>
</dbReference>
<dbReference type="InterPro" id="IPR020845">
    <property type="entry name" value="AMP-binding_CS"/>
</dbReference>
<dbReference type="Proteomes" id="UP001602058">
    <property type="component" value="Unassembled WGS sequence"/>
</dbReference>
<dbReference type="Pfam" id="PF00501">
    <property type="entry name" value="AMP-binding"/>
    <property type="match status" value="1"/>
</dbReference>
<evidence type="ECO:0000256" key="3">
    <source>
        <dbReference type="SAM" id="MobiDB-lite"/>
    </source>
</evidence>
<accession>A0ABW6UI86</accession>